<evidence type="ECO:0000256" key="1">
    <source>
        <dbReference type="SAM" id="MobiDB-lite"/>
    </source>
</evidence>
<accession>A0AAD5H1N7</accession>
<sequence>MHCTPAAEGSSCNLTLPAAGLAVLQLGLPGAAADGSPPEPCAATFQTVLTPLLVLRCLLGVWLVLFAHRALATRPGQAALRLCNAAAQAAAPWKRQLRAAVATAAASAAAVAFIRAHIDDWPAEGRKLAAAGELVAFGIMAMAGLATLAIAALAARAARSVRPRPWHGGALAFAAPFLLQLLGAALVDSNSKELNWAARLAAFFAWLLLLRPRFLTNPAVSGSSLEQHRRDTGAASVTSPTAGWREQAEALQRQLLSGLEEVTSRRRRPKAA</sequence>
<evidence type="ECO:0000313" key="4">
    <source>
        <dbReference type="Proteomes" id="UP001205105"/>
    </source>
</evidence>
<protein>
    <submittedName>
        <fullName evidence="3">Uncharacterized protein</fullName>
    </submittedName>
</protein>
<keyword evidence="2" id="KW-0472">Membrane</keyword>
<feature type="transmembrane region" description="Helical" evidence="2">
    <location>
        <begin position="97"/>
        <end position="114"/>
    </location>
</feature>
<dbReference type="AlphaFoldDB" id="A0AAD5H1N7"/>
<feature type="transmembrane region" description="Helical" evidence="2">
    <location>
        <begin position="53"/>
        <end position="72"/>
    </location>
</feature>
<keyword evidence="2" id="KW-1133">Transmembrane helix</keyword>
<feature type="transmembrane region" description="Helical" evidence="2">
    <location>
        <begin position="193"/>
        <end position="210"/>
    </location>
</feature>
<proteinExistence type="predicted"/>
<keyword evidence="2" id="KW-0812">Transmembrane</keyword>
<evidence type="ECO:0000313" key="3">
    <source>
        <dbReference type="EMBL" id="KAI7840814.1"/>
    </source>
</evidence>
<feature type="region of interest" description="Disordered" evidence="1">
    <location>
        <begin position="221"/>
        <end position="244"/>
    </location>
</feature>
<organism evidence="3 4">
    <name type="scientific">Chlorella ohadii</name>
    <dbReference type="NCBI Taxonomy" id="2649997"/>
    <lineage>
        <taxon>Eukaryota</taxon>
        <taxon>Viridiplantae</taxon>
        <taxon>Chlorophyta</taxon>
        <taxon>core chlorophytes</taxon>
        <taxon>Trebouxiophyceae</taxon>
        <taxon>Chlorellales</taxon>
        <taxon>Chlorellaceae</taxon>
        <taxon>Chlorella clade</taxon>
        <taxon>Chlorella</taxon>
    </lineage>
</organism>
<keyword evidence="4" id="KW-1185">Reference proteome</keyword>
<gene>
    <name evidence="3" type="ORF">COHA_005460</name>
</gene>
<reference evidence="3" key="1">
    <citation type="submission" date="2020-11" db="EMBL/GenBank/DDBJ databases">
        <title>Chlorella ohadii genome sequencing and assembly.</title>
        <authorList>
            <person name="Murik O."/>
            <person name="Treves H."/>
            <person name="Kedem I."/>
            <person name="Shotland Y."/>
            <person name="Kaplan A."/>
        </authorList>
    </citation>
    <scope>NUCLEOTIDE SEQUENCE</scope>
    <source>
        <strain evidence="3">1</strain>
    </source>
</reference>
<dbReference type="EMBL" id="JADXDR010000072">
    <property type="protein sequence ID" value="KAI7840814.1"/>
    <property type="molecule type" value="Genomic_DNA"/>
</dbReference>
<comment type="caution">
    <text evidence="3">The sequence shown here is derived from an EMBL/GenBank/DDBJ whole genome shotgun (WGS) entry which is preliminary data.</text>
</comment>
<name>A0AAD5H1N7_9CHLO</name>
<dbReference type="Proteomes" id="UP001205105">
    <property type="component" value="Unassembled WGS sequence"/>
</dbReference>
<feature type="transmembrane region" description="Helical" evidence="2">
    <location>
        <begin position="134"/>
        <end position="154"/>
    </location>
</feature>
<evidence type="ECO:0000256" key="2">
    <source>
        <dbReference type="SAM" id="Phobius"/>
    </source>
</evidence>
<feature type="transmembrane region" description="Helical" evidence="2">
    <location>
        <begin position="166"/>
        <end position="187"/>
    </location>
</feature>